<evidence type="ECO:0000256" key="2">
    <source>
        <dbReference type="ARBA" id="ARBA00022723"/>
    </source>
</evidence>
<dbReference type="InterPro" id="IPR006620">
    <property type="entry name" value="Pro_4_hyd_alph"/>
</dbReference>
<proteinExistence type="predicted"/>
<dbReference type="GO" id="GO:0004656">
    <property type="term" value="F:procollagen-proline 4-dioxygenase activity"/>
    <property type="evidence" value="ECO:0007669"/>
    <property type="project" value="TreeGrafter"/>
</dbReference>
<evidence type="ECO:0000256" key="6">
    <source>
        <dbReference type="ARBA" id="ARBA00023004"/>
    </source>
</evidence>
<evidence type="ECO:0000256" key="3">
    <source>
        <dbReference type="ARBA" id="ARBA00022896"/>
    </source>
</evidence>
<evidence type="ECO:0000256" key="5">
    <source>
        <dbReference type="ARBA" id="ARBA00023002"/>
    </source>
</evidence>
<reference evidence="8" key="1">
    <citation type="submission" date="2023-01" db="EMBL/GenBank/DDBJ databases">
        <title>Genome assembly of the deep-sea coral Lophelia pertusa.</title>
        <authorList>
            <person name="Herrera S."/>
            <person name="Cordes E."/>
        </authorList>
    </citation>
    <scope>NUCLEOTIDE SEQUENCE</scope>
    <source>
        <strain evidence="8">USNM1676648</strain>
        <tissue evidence="8">Polyp</tissue>
    </source>
</reference>
<name>A0A9W9Z3V7_9CNID</name>
<feature type="domain" description="Fe2OG dioxygenase" evidence="7">
    <location>
        <begin position="51"/>
        <end position="202"/>
    </location>
</feature>
<keyword evidence="2" id="KW-0479">Metal-binding</keyword>
<dbReference type="EMBL" id="MU826827">
    <property type="protein sequence ID" value="KAJ7374701.1"/>
    <property type="molecule type" value="Genomic_DNA"/>
</dbReference>
<comment type="caution">
    <text evidence="8">The sequence shown here is derived from an EMBL/GenBank/DDBJ whole genome shotgun (WGS) entry which is preliminary data.</text>
</comment>
<dbReference type="InterPro" id="IPR044862">
    <property type="entry name" value="Pro_4_hyd_alph_FE2OG_OXY"/>
</dbReference>
<dbReference type="AlphaFoldDB" id="A0A9W9Z3V7"/>
<dbReference type="SMART" id="SM00702">
    <property type="entry name" value="P4Hc"/>
    <property type="match status" value="1"/>
</dbReference>
<evidence type="ECO:0000256" key="4">
    <source>
        <dbReference type="ARBA" id="ARBA00022964"/>
    </source>
</evidence>
<dbReference type="GO" id="GO:0005506">
    <property type="term" value="F:iron ion binding"/>
    <property type="evidence" value="ECO:0007669"/>
    <property type="project" value="InterPro"/>
</dbReference>
<dbReference type="Pfam" id="PF13640">
    <property type="entry name" value="2OG-FeII_Oxy_3"/>
    <property type="match status" value="1"/>
</dbReference>
<keyword evidence="3" id="KW-0847">Vitamin C</keyword>
<keyword evidence="4" id="KW-0223">Dioxygenase</keyword>
<evidence type="ECO:0000313" key="8">
    <source>
        <dbReference type="EMBL" id="KAJ7374701.1"/>
    </source>
</evidence>
<dbReference type="InterPro" id="IPR045054">
    <property type="entry name" value="P4HA-like"/>
</dbReference>
<organism evidence="8 9">
    <name type="scientific">Desmophyllum pertusum</name>
    <dbReference type="NCBI Taxonomy" id="174260"/>
    <lineage>
        <taxon>Eukaryota</taxon>
        <taxon>Metazoa</taxon>
        <taxon>Cnidaria</taxon>
        <taxon>Anthozoa</taxon>
        <taxon>Hexacorallia</taxon>
        <taxon>Scleractinia</taxon>
        <taxon>Caryophylliina</taxon>
        <taxon>Caryophylliidae</taxon>
        <taxon>Desmophyllum</taxon>
    </lineage>
</organism>
<keyword evidence="9" id="KW-1185">Reference proteome</keyword>
<dbReference type="PROSITE" id="PS51471">
    <property type="entry name" value="FE2OG_OXY"/>
    <property type="match status" value="1"/>
</dbReference>
<protein>
    <submittedName>
        <fullName evidence="8">Prolyl 4-hydroxylase</fullName>
    </submittedName>
</protein>
<dbReference type="PANTHER" id="PTHR10869:SF246">
    <property type="entry name" value="TRANSMEMBRANE PROLYL 4-HYDROXYLASE"/>
    <property type="match status" value="1"/>
</dbReference>
<dbReference type="InterPro" id="IPR005123">
    <property type="entry name" value="Oxoglu/Fe-dep_dioxygenase_dom"/>
</dbReference>
<dbReference type="GO" id="GO:0005783">
    <property type="term" value="C:endoplasmic reticulum"/>
    <property type="evidence" value="ECO:0007669"/>
    <property type="project" value="TreeGrafter"/>
</dbReference>
<keyword evidence="5" id="KW-0560">Oxidoreductase</keyword>
<dbReference type="OrthoDB" id="420380at2759"/>
<dbReference type="GO" id="GO:0031418">
    <property type="term" value="F:L-ascorbic acid binding"/>
    <property type="evidence" value="ECO:0007669"/>
    <property type="project" value="UniProtKB-KW"/>
</dbReference>
<gene>
    <name evidence="8" type="primary">P4HTM_4</name>
    <name evidence="8" type="ORF">OS493_005044</name>
</gene>
<dbReference type="Proteomes" id="UP001163046">
    <property type="component" value="Unassembled WGS sequence"/>
</dbReference>
<evidence type="ECO:0000313" key="9">
    <source>
        <dbReference type="Proteomes" id="UP001163046"/>
    </source>
</evidence>
<keyword evidence="6" id="KW-0408">Iron</keyword>
<dbReference type="PANTHER" id="PTHR10869">
    <property type="entry name" value="PROLYL 4-HYDROXYLASE ALPHA SUBUNIT"/>
    <property type="match status" value="1"/>
</dbReference>
<accession>A0A9W9Z3V7</accession>
<evidence type="ECO:0000259" key="7">
    <source>
        <dbReference type="PROSITE" id="PS51471"/>
    </source>
</evidence>
<evidence type="ECO:0000256" key="1">
    <source>
        <dbReference type="ARBA" id="ARBA00001961"/>
    </source>
</evidence>
<sequence length="219" mass="25060">MDFLKEKSPRHRPRYSKQAWLRQDKNADPILTRLVQRITKLTQLPSKLIQGSEWMQVVQYDQFGHYHGHLDSSPFQNPTMPCCHQNHFGKHECRVCRFITILYYLNDVEGGGETAFLIADNSTITPDELESPNTTTDEFNLSVNCHMANLVLPPKKGTAIMWYNNFIDPDSGLLGPVDRYSLHGGCDVTKGEKWVANNWLTAPTKYSKHIKSIYDGGFD</sequence>
<comment type="cofactor">
    <cofactor evidence="1">
        <name>L-ascorbate</name>
        <dbReference type="ChEBI" id="CHEBI:38290"/>
    </cofactor>
</comment>
<dbReference type="Gene3D" id="2.60.120.620">
    <property type="entry name" value="q2cbj1_9rhob like domain"/>
    <property type="match status" value="1"/>
</dbReference>